<dbReference type="EMBL" id="ACVC01000104">
    <property type="protein sequence ID" value="EFO64131.1"/>
    <property type="molecule type" value="Genomic_DNA"/>
</dbReference>
<name>E1F074_GIAIA</name>
<keyword evidence="2" id="KW-0732">Signal</keyword>
<dbReference type="OrthoDB" id="300641at2759"/>
<feature type="domain" description="EGF-like" evidence="3">
    <location>
        <begin position="479"/>
        <end position="513"/>
    </location>
</feature>
<keyword evidence="1" id="KW-0812">Transmembrane</keyword>
<dbReference type="SMART" id="SM00181">
    <property type="entry name" value="EGF"/>
    <property type="match status" value="3"/>
</dbReference>
<feature type="chain" id="PRO_5003145064" evidence="2">
    <location>
        <begin position="19"/>
        <end position="683"/>
    </location>
</feature>
<keyword evidence="1" id="KW-1133">Transmembrane helix</keyword>
<dbReference type="PANTHER" id="PTHR23275">
    <property type="entry name" value="CABRIOLET.-RELATED"/>
    <property type="match status" value="1"/>
</dbReference>
<feature type="domain" description="EGF-like" evidence="3">
    <location>
        <begin position="33"/>
        <end position="73"/>
    </location>
</feature>
<dbReference type="SMART" id="SM00261">
    <property type="entry name" value="FU"/>
    <property type="match status" value="4"/>
</dbReference>
<dbReference type="VEuPathDB" id="GiardiaDB:GLP15_437"/>
<evidence type="ECO:0000256" key="1">
    <source>
        <dbReference type="SAM" id="Phobius"/>
    </source>
</evidence>
<gene>
    <name evidence="4" type="ORF">GLP15_437</name>
</gene>
<dbReference type="AlphaFoldDB" id="E1F074"/>
<organism evidence="4 5">
    <name type="scientific">Giardia intestinalis (strain P15)</name>
    <name type="common">Giardia lamblia</name>
    <dbReference type="NCBI Taxonomy" id="658858"/>
    <lineage>
        <taxon>Eukaryota</taxon>
        <taxon>Metamonada</taxon>
        <taxon>Diplomonadida</taxon>
        <taxon>Hexamitidae</taxon>
        <taxon>Giardiinae</taxon>
        <taxon>Giardia</taxon>
    </lineage>
</organism>
<dbReference type="Proteomes" id="UP000008974">
    <property type="component" value="Unassembled WGS sequence"/>
</dbReference>
<dbReference type="SUPFAM" id="SSF57184">
    <property type="entry name" value="Growth factor receptor domain"/>
    <property type="match status" value="1"/>
</dbReference>
<proteinExistence type="predicted"/>
<dbReference type="InterPro" id="IPR052798">
    <property type="entry name" value="Giardia_VSA"/>
</dbReference>
<feature type="signal peptide" evidence="2">
    <location>
        <begin position="1"/>
        <end position="18"/>
    </location>
</feature>
<accession>E1F074</accession>
<keyword evidence="1" id="KW-0472">Membrane</keyword>
<feature type="transmembrane region" description="Helical" evidence="1">
    <location>
        <begin position="629"/>
        <end position="654"/>
    </location>
</feature>
<evidence type="ECO:0000259" key="3">
    <source>
        <dbReference type="SMART" id="SM00181"/>
    </source>
</evidence>
<protein>
    <submittedName>
        <fullName evidence="4">High cysteine membrane protein Group 1</fullName>
    </submittedName>
</protein>
<feature type="domain" description="EGF-like" evidence="3">
    <location>
        <begin position="570"/>
        <end position="615"/>
    </location>
</feature>
<dbReference type="OMA" id="CICECEV"/>
<dbReference type="Gene3D" id="2.10.220.10">
    <property type="entry name" value="Hormone Receptor, Insulin-like Growth Factor Receptor 1, Chain A, domain 2"/>
    <property type="match status" value="1"/>
</dbReference>
<dbReference type="InterPro" id="IPR000742">
    <property type="entry name" value="EGF"/>
</dbReference>
<comment type="caution">
    <text evidence="4">The sequence shown here is derived from an EMBL/GenBank/DDBJ whole genome shotgun (WGS) entry which is preliminary data.</text>
</comment>
<evidence type="ECO:0000313" key="4">
    <source>
        <dbReference type="EMBL" id="EFO64131.1"/>
    </source>
</evidence>
<reference evidence="4 5" key="1">
    <citation type="journal article" date="2010" name="BMC Genomics">
        <title>Genome analysis and comparative genomics of a Giardia intestinalis assemblage E isolate.</title>
        <authorList>
            <person name="Jerlstrom-Hultqvist J."/>
            <person name="Franzen O."/>
            <person name="Ankarklev J."/>
            <person name="Xu F."/>
            <person name="Nohynkova E."/>
            <person name="Andersson J.O."/>
            <person name="Svard S.G."/>
            <person name="Andersson B."/>
        </authorList>
    </citation>
    <scope>NUCLEOTIDE SEQUENCE [LARGE SCALE GENOMIC DNA]</scope>
    <source>
        <strain evidence="4 5">P15</strain>
    </source>
</reference>
<sequence length="683" mass="72404">MINTLLYLGLSLTVSAGAEPLRSSPYQNGFGVSCASSVMIADCQQMKCLPTGRYITVCSLCRTGLVPINGVCVNESTASEYGDIRVCQKNDETNPTHCVSCSKNGSSNGYFLFYGGCYLATHWPGNSYCLAASNGVCTSCNTNAKMVFTNPNTSAQEKCILCSDNIGFGGSKGIQGCADCMTRGSGSSVDIQCLRCKTYDTAPIDDACIPIGQHTCADGYCTRCYKTHIFHLGGCFVRGGPKAEAICATNNQFEIGSYSACKACVNTSEAPDQGNCKRHSEQNKCTKTSTGSCSDCIHGNPGTTFLFYGGCYDATDVPGKLICSASSGGSCTSVVSNSGVYLNGKNCYFCNDTANGGISNCVSCSYESSAVICSKCGSGTARSLDGRECLTDCVYPLRKYCSNDVCICECEVGHYLNGNTCLKCHESCAFCTGPSADQCEACAKGWLWRYDKNDRLTCVGVDDCGDGFYPDVAESACMSCDIINGCKTCTKQDSVICTECTTGYISLNETACVDSCAGENMEPSAKGARRCICQEGYTKNSDSSKCVPVHPCPSDTSGCSRCDSAGYCMKCANADHVIQLGRKSCSGECPLNSSPLYKYICVCNEGSVLANDTCTIVSTTTSGVPFTTMIVAIAVIVVVVIVGILVGVLCWYFLRNKKKRSLRPRTVSKMSESMGLVGSVDDF</sequence>
<dbReference type="InterPro" id="IPR006212">
    <property type="entry name" value="Furin_repeat"/>
</dbReference>
<dbReference type="PANTHER" id="PTHR23275:SF100">
    <property type="entry name" value="EGF-LIKE DOMAIN-CONTAINING PROTEIN"/>
    <property type="match status" value="1"/>
</dbReference>
<dbReference type="CDD" id="cd00064">
    <property type="entry name" value="FU"/>
    <property type="match status" value="1"/>
</dbReference>
<dbReference type="InterPro" id="IPR009030">
    <property type="entry name" value="Growth_fac_rcpt_cys_sf"/>
</dbReference>
<evidence type="ECO:0000256" key="2">
    <source>
        <dbReference type="SAM" id="SignalP"/>
    </source>
</evidence>
<evidence type="ECO:0000313" key="5">
    <source>
        <dbReference type="Proteomes" id="UP000008974"/>
    </source>
</evidence>